<dbReference type="RefSeq" id="WP_265896576.1">
    <property type="nucleotide sequence ID" value="NZ_JAPIVE010000003.1"/>
</dbReference>
<dbReference type="Proteomes" id="UP001165678">
    <property type="component" value="Unassembled WGS sequence"/>
</dbReference>
<dbReference type="Gene3D" id="2.40.160.100">
    <property type="match status" value="1"/>
</dbReference>
<name>A0AA41ZIQ1_9GAMM</name>
<dbReference type="AlphaFoldDB" id="A0AA41ZIQ1"/>
<feature type="signal peptide" evidence="1">
    <location>
        <begin position="1"/>
        <end position="31"/>
    </location>
</feature>
<evidence type="ECO:0000313" key="2">
    <source>
        <dbReference type="EMBL" id="MCX2524954.1"/>
    </source>
</evidence>
<evidence type="ECO:0000256" key="1">
    <source>
        <dbReference type="SAM" id="SignalP"/>
    </source>
</evidence>
<organism evidence="2 3">
    <name type="scientific">Larsenimonas rhizosphaerae</name>
    <dbReference type="NCBI Taxonomy" id="2944682"/>
    <lineage>
        <taxon>Bacteria</taxon>
        <taxon>Pseudomonadati</taxon>
        <taxon>Pseudomonadota</taxon>
        <taxon>Gammaproteobacteria</taxon>
        <taxon>Oceanospirillales</taxon>
        <taxon>Halomonadaceae</taxon>
        <taxon>Larsenimonas</taxon>
    </lineage>
</organism>
<accession>A0AA41ZIQ1</accession>
<feature type="chain" id="PRO_5041233154" description="Alginate export domain-containing protein" evidence="1">
    <location>
        <begin position="32"/>
        <end position="467"/>
    </location>
</feature>
<dbReference type="SUPFAM" id="SSF56935">
    <property type="entry name" value="Porins"/>
    <property type="match status" value="1"/>
</dbReference>
<dbReference type="InterPro" id="IPR053728">
    <property type="entry name" value="Alginate_Permeability_Chnl"/>
</dbReference>
<keyword evidence="3" id="KW-1185">Reference proteome</keyword>
<keyword evidence="1" id="KW-0732">Signal</keyword>
<sequence>MNNVISPKQLRPLALSSSLVSGLLLASTAQAGTVTDVDLTSAGIILPTTNISLYDNAATGVRLSGGLTVHGFAAGTRNANFGGTREGAQPDKGPDWWEAAVIPSLAGEVDLPESRGTLFGGVSGSYGLTRGNAHGDVDGATPGHPEEARLKKSYLGWRSGDMLTDSLGEDAITFSFGRQTFQFGDGFLVGDAYSDTGKNAVYYIGPGDEFQSSAVLSLESQGWHGDLFHLKAHQYVSGGSDQDTSLNGVNVDYTLGDRAKFGAAYLDIYDSDIDARDGMEVYNLRAKGIPLASLPGLALGGQYVYETNNRQNVDDHAWYGQVTYTFLNTPWTPEIAYRYAEFSQGYDPLFYSFAGGWGSWYFGEVVGEYMLFNSNLKVDMVKASIRPHESLETGLIGYRFRYDETPQGISSRDFAREVDLYADWTVTDHFSISGVYGVAFPDDGAKQSGLYDDHTSQLVELFATYSF</sequence>
<evidence type="ECO:0000313" key="3">
    <source>
        <dbReference type="Proteomes" id="UP001165678"/>
    </source>
</evidence>
<evidence type="ECO:0008006" key="4">
    <source>
        <dbReference type="Google" id="ProtNLM"/>
    </source>
</evidence>
<comment type="caution">
    <text evidence="2">The sequence shown here is derived from an EMBL/GenBank/DDBJ whole genome shotgun (WGS) entry which is preliminary data.</text>
</comment>
<proteinExistence type="predicted"/>
<protein>
    <recommendedName>
        <fullName evidence="4">Alginate export domain-containing protein</fullName>
    </recommendedName>
</protein>
<reference evidence="2" key="1">
    <citation type="submission" date="2022-11" db="EMBL/GenBank/DDBJ databases">
        <title>Larsenimonas rhizosphaerae sp. nov., isolated from a tidal mudflat.</title>
        <authorList>
            <person name="Lee S.D."/>
            <person name="Kim I.S."/>
        </authorList>
    </citation>
    <scope>NUCLEOTIDE SEQUENCE</scope>
    <source>
        <strain evidence="2">GH2-1</strain>
    </source>
</reference>
<dbReference type="EMBL" id="JAPIVE010000003">
    <property type="protein sequence ID" value="MCX2524954.1"/>
    <property type="molecule type" value="Genomic_DNA"/>
</dbReference>
<gene>
    <name evidence="2" type="ORF">OQ287_11940</name>
</gene>